<protein>
    <submittedName>
        <fullName evidence="1">Uncharacterized protein</fullName>
    </submittedName>
</protein>
<dbReference type="Proteomes" id="UP000325607">
    <property type="component" value="Unassembled WGS sequence"/>
</dbReference>
<name>A0A5E6XER3_PSEFL</name>
<organism evidence="1 2">
    <name type="scientific">Pseudomonas fluorescens</name>
    <dbReference type="NCBI Taxonomy" id="294"/>
    <lineage>
        <taxon>Bacteria</taxon>
        <taxon>Pseudomonadati</taxon>
        <taxon>Pseudomonadota</taxon>
        <taxon>Gammaproteobacteria</taxon>
        <taxon>Pseudomonadales</taxon>
        <taxon>Pseudomonadaceae</taxon>
        <taxon>Pseudomonas</taxon>
    </lineage>
</organism>
<evidence type="ECO:0000313" key="2">
    <source>
        <dbReference type="Proteomes" id="UP000325607"/>
    </source>
</evidence>
<dbReference type="AlphaFoldDB" id="A0A5E6XER3"/>
<gene>
    <name evidence="1" type="ORF">PS645_05335</name>
</gene>
<proteinExistence type="predicted"/>
<dbReference type="EMBL" id="CABVGX010000087">
    <property type="protein sequence ID" value="VVN39783.1"/>
    <property type="molecule type" value="Genomic_DNA"/>
</dbReference>
<evidence type="ECO:0000313" key="1">
    <source>
        <dbReference type="EMBL" id="VVN39783.1"/>
    </source>
</evidence>
<accession>A0A5E6XER3</accession>
<sequence>MPTVCPVFEPVSPVDLILVEQVSQALGELIAFTQIGVIRKEALQGFEVRLIDQLRQQTHEAPGQRGFIKQGFDRDFISTQHHAVQLPHEAARQLHVNGCGNAASARIVFLRIFRERQLQPLRDTVALYQSNFVFQGSQRVAPHPADHQAAQLVQAVTVNHHKTSIEGRCVRHKGFLGKYQKLGPDLSIVGRPRQPNAVRRCCTNFPAGKTKPLPAYADRGFGI</sequence>
<reference evidence="1 2" key="1">
    <citation type="submission" date="2019-09" db="EMBL/GenBank/DDBJ databases">
        <authorList>
            <person name="Chandra G."/>
            <person name="Truman W A."/>
        </authorList>
    </citation>
    <scope>NUCLEOTIDE SEQUENCE [LARGE SCALE GENOMIC DNA]</scope>
    <source>
        <strain evidence="1">PS645</strain>
    </source>
</reference>